<comment type="caution">
    <text evidence="8">The sequence shown here is derived from an EMBL/GenBank/DDBJ whole genome shotgun (WGS) entry which is preliminary data.</text>
</comment>
<dbReference type="PANTHER" id="PTHR43820">
    <property type="entry name" value="HIGH-AFFINITY BRANCHED-CHAIN AMINO ACID TRANSPORT ATP-BINDING PROTEIN LIVF"/>
    <property type="match status" value="1"/>
</dbReference>
<sequence>MTALLELDAVNVARGEMDTLRDISLHVNAGELVAVLGANGAGKTTLLRTLSGLLRPKSGQIRFSGEPIGGLAPHRIARAGLQQVPEGRGIISEMTVAENLSLGAYMRGAQRVKDTLGRVFSLFPVLERRRMQQAGMLSGGEQQMLAIGRSLLGLPKLLMIDELSLGLAPKTALELMRVLAKLRDEGSTVLIVEQNAQQALKFADRVYVLANGRLVLTGTPAQLTADPKLFSAYLGRD</sequence>
<dbReference type="PANTHER" id="PTHR43820:SF4">
    <property type="entry name" value="HIGH-AFFINITY BRANCHED-CHAIN AMINO ACID TRANSPORT ATP-BINDING PROTEIN LIVF"/>
    <property type="match status" value="1"/>
</dbReference>
<dbReference type="SUPFAM" id="SSF52540">
    <property type="entry name" value="P-loop containing nucleoside triphosphate hydrolases"/>
    <property type="match status" value="1"/>
</dbReference>
<dbReference type="Pfam" id="PF00005">
    <property type="entry name" value="ABC_tran"/>
    <property type="match status" value="1"/>
</dbReference>
<evidence type="ECO:0000256" key="4">
    <source>
        <dbReference type="ARBA" id="ARBA00022741"/>
    </source>
</evidence>
<comment type="similarity">
    <text evidence="1">Belongs to the ABC transporter superfamily.</text>
</comment>
<keyword evidence="4" id="KW-0547">Nucleotide-binding</keyword>
<keyword evidence="2" id="KW-0813">Transport</keyword>
<feature type="domain" description="ABC transporter" evidence="7">
    <location>
        <begin position="5"/>
        <end position="236"/>
    </location>
</feature>
<dbReference type="InterPro" id="IPR003439">
    <property type="entry name" value="ABC_transporter-like_ATP-bd"/>
</dbReference>
<dbReference type="InterPro" id="IPR003593">
    <property type="entry name" value="AAA+_ATPase"/>
</dbReference>
<reference evidence="8 9" key="1">
    <citation type="submission" date="2023-11" db="EMBL/GenBank/DDBJ databases">
        <title>Paucibacter sp. nov., isolated from fresh soil in Korea.</title>
        <authorList>
            <person name="Le N.T.T."/>
        </authorList>
    </citation>
    <scope>NUCLEOTIDE SEQUENCE [LARGE SCALE GENOMIC DNA]</scope>
    <source>
        <strain evidence="8 9">R3-3</strain>
    </source>
</reference>
<keyword evidence="9" id="KW-1185">Reference proteome</keyword>
<dbReference type="Proteomes" id="UP001285263">
    <property type="component" value="Unassembled WGS sequence"/>
</dbReference>
<evidence type="ECO:0000259" key="7">
    <source>
        <dbReference type="PROSITE" id="PS50893"/>
    </source>
</evidence>
<protein>
    <submittedName>
        <fullName evidence="8">ABC transporter ATP-binding protein</fullName>
    </submittedName>
</protein>
<evidence type="ECO:0000313" key="8">
    <source>
        <dbReference type="EMBL" id="MDY0748043.1"/>
    </source>
</evidence>
<dbReference type="InterPro" id="IPR027417">
    <property type="entry name" value="P-loop_NTPase"/>
</dbReference>
<dbReference type="PROSITE" id="PS00211">
    <property type="entry name" value="ABC_TRANSPORTER_1"/>
    <property type="match status" value="1"/>
</dbReference>
<evidence type="ECO:0000256" key="2">
    <source>
        <dbReference type="ARBA" id="ARBA00022448"/>
    </source>
</evidence>
<accession>A0ABU5DP08</accession>
<dbReference type="CDD" id="cd03224">
    <property type="entry name" value="ABC_TM1139_LivF_branched"/>
    <property type="match status" value="1"/>
</dbReference>
<dbReference type="Gene3D" id="3.40.50.300">
    <property type="entry name" value="P-loop containing nucleotide triphosphate hydrolases"/>
    <property type="match status" value="1"/>
</dbReference>
<dbReference type="InterPro" id="IPR017871">
    <property type="entry name" value="ABC_transporter-like_CS"/>
</dbReference>
<keyword evidence="5 8" id="KW-0067">ATP-binding</keyword>
<keyword evidence="3" id="KW-1003">Cell membrane</keyword>
<dbReference type="RefSeq" id="WP_320426009.1">
    <property type="nucleotide sequence ID" value="NZ_JAXCLA010000009.1"/>
</dbReference>
<dbReference type="PROSITE" id="PS50893">
    <property type="entry name" value="ABC_TRANSPORTER_2"/>
    <property type="match status" value="1"/>
</dbReference>
<dbReference type="InterPro" id="IPR052156">
    <property type="entry name" value="BCAA_Transport_ATP-bd_LivF"/>
</dbReference>
<evidence type="ECO:0000256" key="3">
    <source>
        <dbReference type="ARBA" id="ARBA00022475"/>
    </source>
</evidence>
<evidence type="ECO:0000256" key="6">
    <source>
        <dbReference type="ARBA" id="ARBA00022970"/>
    </source>
</evidence>
<organism evidence="8 9">
    <name type="scientific">Roseateles agri</name>
    <dbReference type="NCBI Taxonomy" id="3098619"/>
    <lineage>
        <taxon>Bacteria</taxon>
        <taxon>Pseudomonadati</taxon>
        <taxon>Pseudomonadota</taxon>
        <taxon>Betaproteobacteria</taxon>
        <taxon>Burkholderiales</taxon>
        <taxon>Sphaerotilaceae</taxon>
        <taxon>Roseateles</taxon>
    </lineage>
</organism>
<keyword evidence="6" id="KW-0029">Amino-acid transport</keyword>
<evidence type="ECO:0000313" key="9">
    <source>
        <dbReference type="Proteomes" id="UP001285263"/>
    </source>
</evidence>
<dbReference type="EMBL" id="JAXCLA010000009">
    <property type="protein sequence ID" value="MDY0748043.1"/>
    <property type="molecule type" value="Genomic_DNA"/>
</dbReference>
<proteinExistence type="inferred from homology"/>
<evidence type="ECO:0000256" key="5">
    <source>
        <dbReference type="ARBA" id="ARBA00022840"/>
    </source>
</evidence>
<dbReference type="SMART" id="SM00382">
    <property type="entry name" value="AAA"/>
    <property type="match status" value="1"/>
</dbReference>
<keyword evidence="3" id="KW-0472">Membrane</keyword>
<dbReference type="GO" id="GO:0005524">
    <property type="term" value="F:ATP binding"/>
    <property type="evidence" value="ECO:0007669"/>
    <property type="project" value="UniProtKB-KW"/>
</dbReference>
<evidence type="ECO:0000256" key="1">
    <source>
        <dbReference type="ARBA" id="ARBA00005417"/>
    </source>
</evidence>
<gene>
    <name evidence="8" type="ORF">SNE35_26320</name>
</gene>
<name>A0ABU5DP08_9BURK</name>